<evidence type="ECO:0000256" key="2">
    <source>
        <dbReference type="ARBA" id="ARBA00022884"/>
    </source>
</evidence>
<gene>
    <name evidence="8" type="primary">rluB</name>
    <name evidence="8" type="ORF">CAGGBEG34_230006</name>
</gene>
<dbReference type="PROSITE" id="PS01149">
    <property type="entry name" value="PSI_RSU"/>
    <property type="match status" value="1"/>
</dbReference>
<dbReference type="SUPFAM" id="SSF55120">
    <property type="entry name" value="Pseudouridine synthase"/>
    <property type="match status" value="1"/>
</dbReference>
<reference evidence="8 9" key="1">
    <citation type="submission" date="2011-08" db="EMBL/GenBank/DDBJ databases">
        <title>The genome of the obligate endobacterium of an arbuscular mycorrhizal fungus reveals an interphylum network of nutritional interactions.</title>
        <authorList>
            <person name="Ghignone S."/>
            <person name="Salvioli A."/>
            <person name="Anca I."/>
            <person name="Lumini E."/>
            <person name="Ortu G."/>
            <person name="Petiti L."/>
            <person name="Cruveiller S."/>
            <person name="Bianciotto V."/>
            <person name="Piffanelli P."/>
            <person name="Lanfranco L."/>
            <person name="Bonfante P."/>
        </authorList>
    </citation>
    <scope>NUCLEOTIDE SEQUENCE [LARGE SCALE GENOMIC DNA]</scope>
    <source>
        <strain evidence="8 9">BEG34</strain>
    </source>
</reference>
<organism evidence="8 9">
    <name type="scientific">Candidatus Glomeribacter gigasporarum BEG34</name>
    <dbReference type="NCBI Taxonomy" id="1070319"/>
    <lineage>
        <taxon>Bacteria</taxon>
        <taxon>Pseudomonadati</taxon>
        <taxon>Pseudomonadota</taxon>
        <taxon>Betaproteobacteria</taxon>
        <taxon>Burkholderiales</taxon>
        <taxon>Burkholderiaceae</taxon>
        <taxon>Candidatus Glomeribacter</taxon>
    </lineage>
</organism>
<feature type="region of interest" description="Disordered" evidence="6">
    <location>
        <begin position="313"/>
        <end position="335"/>
    </location>
</feature>
<dbReference type="InterPro" id="IPR036986">
    <property type="entry name" value="S4_RNA-bd_sf"/>
</dbReference>
<dbReference type="SUPFAM" id="SSF55174">
    <property type="entry name" value="Alpha-L RNA-binding motif"/>
    <property type="match status" value="1"/>
</dbReference>
<dbReference type="AlphaFoldDB" id="G2J9C3"/>
<dbReference type="Pfam" id="PF01479">
    <property type="entry name" value="S4"/>
    <property type="match status" value="1"/>
</dbReference>
<dbReference type="FunFam" id="3.10.290.10:FF:000003">
    <property type="entry name" value="Pseudouridine synthase"/>
    <property type="match status" value="1"/>
</dbReference>
<dbReference type="InterPro" id="IPR020103">
    <property type="entry name" value="PsdUridine_synth_cat_dom_sf"/>
</dbReference>
<name>G2J9C3_9BURK</name>
<dbReference type="EC" id="5.4.99.-" evidence="5"/>
<feature type="compositionally biased region" description="Basic residues" evidence="6">
    <location>
        <begin position="8"/>
        <end position="18"/>
    </location>
</feature>
<dbReference type="Gene3D" id="3.30.70.580">
    <property type="entry name" value="Pseudouridine synthase I, catalytic domain, N-terminal subdomain"/>
    <property type="match status" value="1"/>
</dbReference>
<feature type="region of interest" description="Disordered" evidence="6">
    <location>
        <begin position="355"/>
        <end position="390"/>
    </location>
</feature>
<accession>G2J9C3</accession>
<evidence type="ECO:0000256" key="3">
    <source>
        <dbReference type="ARBA" id="ARBA00023235"/>
    </source>
</evidence>
<dbReference type="GO" id="GO:0120159">
    <property type="term" value="F:rRNA pseudouridine synthase activity"/>
    <property type="evidence" value="ECO:0007669"/>
    <property type="project" value="UniProtKB-ARBA"/>
</dbReference>
<feature type="domain" description="RNA-binding S4" evidence="7">
    <location>
        <begin position="67"/>
        <end position="125"/>
    </location>
</feature>
<evidence type="ECO:0000256" key="5">
    <source>
        <dbReference type="RuleBase" id="RU003887"/>
    </source>
</evidence>
<dbReference type="PANTHER" id="PTHR47683">
    <property type="entry name" value="PSEUDOURIDINE SYNTHASE FAMILY PROTEIN-RELATED"/>
    <property type="match status" value="1"/>
</dbReference>
<dbReference type="InterPro" id="IPR000748">
    <property type="entry name" value="PsdUridine_synth_RsuA/RluB/E/F"/>
</dbReference>
<evidence type="ECO:0000256" key="6">
    <source>
        <dbReference type="SAM" id="MobiDB-lite"/>
    </source>
</evidence>
<evidence type="ECO:0000256" key="4">
    <source>
        <dbReference type="PROSITE-ProRule" id="PRU00182"/>
    </source>
</evidence>
<dbReference type="InterPro" id="IPR050343">
    <property type="entry name" value="RsuA_PseudoU_synthase"/>
</dbReference>
<feature type="region of interest" description="Disordered" evidence="6">
    <location>
        <begin position="1"/>
        <end position="48"/>
    </location>
</feature>
<evidence type="ECO:0000313" key="8">
    <source>
        <dbReference type="EMBL" id="CCD29370.1"/>
    </source>
</evidence>
<keyword evidence="9" id="KW-1185">Reference proteome</keyword>
<dbReference type="EMBL" id="CAFB01000040">
    <property type="protein sequence ID" value="CCD29370.1"/>
    <property type="molecule type" value="Genomic_DNA"/>
</dbReference>
<keyword evidence="3 5" id="KW-0413">Isomerase</keyword>
<dbReference type="PANTHER" id="PTHR47683:SF3">
    <property type="entry name" value="RIBOSOMAL LARGE SUBUNIT PSEUDOURIDINE SYNTHASE B"/>
    <property type="match status" value="1"/>
</dbReference>
<sequence>MASNASIHHQKAAPRKRQFPLQKPRSEHSSVRSSLARARRQYEQYGERKAIQGKSLKNAPVVEDDAPKLHKVLAEAGIGSRREMEEWIMAGRISVNGEPAHIGQRIMPTDQVRINGKLLPRKNAPCLPRILLYHKPSGEIVSHADPQHRPSVFDALPPLKTGKWLFIGRLDFNTEGLLLLTSSGELAYRFTHPRHKVERAYAVRVIGELSESARQQLLHGVALEDGMANFLRIQNGGGEGVNRWYHVTLAEGRNREVRRLFDAAGIKVSRLIRTRHGPVTLPRGLKRGRWEELDARQVNAVLETVGLSAHAPEPNINRSAFKPRRQPDPMQSSVDFSEYVNGRGKAYPYAQMRAQFNHARRPNRALPERRASYDDHRSDMIRSRGRSWKR</sequence>
<evidence type="ECO:0000259" key="7">
    <source>
        <dbReference type="SMART" id="SM00363"/>
    </source>
</evidence>
<dbReference type="InterPro" id="IPR020094">
    <property type="entry name" value="TruA/RsuA/RluB/E/F_N"/>
</dbReference>
<dbReference type="Pfam" id="PF00849">
    <property type="entry name" value="PseudoU_synth_2"/>
    <property type="match status" value="1"/>
</dbReference>
<dbReference type="Gene3D" id="3.10.290.10">
    <property type="entry name" value="RNA-binding S4 domain"/>
    <property type="match status" value="1"/>
</dbReference>
<dbReference type="NCBIfam" id="TIGR00093">
    <property type="entry name" value="pseudouridine synthase"/>
    <property type="match status" value="1"/>
</dbReference>
<dbReference type="GO" id="GO:0016829">
    <property type="term" value="F:lyase activity"/>
    <property type="evidence" value="ECO:0007669"/>
    <property type="project" value="UniProtKB-KW"/>
</dbReference>
<keyword evidence="8" id="KW-0456">Lyase</keyword>
<dbReference type="InterPro" id="IPR006145">
    <property type="entry name" value="PsdUridine_synth_RsuA/RluA"/>
</dbReference>
<evidence type="ECO:0000256" key="1">
    <source>
        <dbReference type="ARBA" id="ARBA00008348"/>
    </source>
</evidence>
<dbReference type="InterPro" id="IPR002942">
    <property type="entry name" value="S4_RNA-bd"/>
</dbReference>
<dbReference type="eggNOG" id="COG1187">
    <property type="taxonomic scope" value="Bacteria"/>
</dbReference>
<dbReference type="GO" id="GO:0003723">
    <property type="term" value="F:RNA binding"/>
    <property type="evidence" value="ECO:0007669"/>
    <property type="project" value="UniProtKB-KW"/>
</dbReference>
<dbReference type="SMART" id="SM00363">
    <property type="entry name" value="S4"/>
    <property type="match status" value="1"/>
</dbReference>
<dbReference type="GO" id="GO:0000455">
    <property type="term" value="P:enzyme-directed rRNA pseudouridine synthesis"/>
    <property type="evidence" value="ECO:0007669"/>
    <property type="project" value="UniProtKB-ARBA"/>
</dbReference>
<dbReference type="CDD" id="cd00165">
    <property type="entry name" value="S4"/>
    <property type="match status" value="1"/>
</dbReference>
<dbReference type="Gene3D" id="3.30.70.1560">
    <property type="entry name" value="Alpha-L RNA-binding motif"/>
    <property type="match status" value="1"/>
</dbReference>
<dbReference type="CDD" id="cd02556">
    <property type="entry name" value="PseudoU_synth_RluB"/>
    <property type="match status" value="1"/>
</dbReference>
<dbReference type="PROSITE" id="PS50889">
    <property type="entry name" value="S4"/>
    <property type="match status" value="1"/>
</dbReference>
<comment type="similarity">
    <text evidence="1 5">Belongs to the pseudouridine synthase RsuA family.</text>
</comment>
<protein>
    <recommendedName>
        <fullName evidence="5">Pseudouridine synthase</fullName>
        <ecNumber evidence="5">5.4.99.-</ecNumber>
    </recommendedName>
</protein>
<dbReference type="STRING" id="1070319.CAGGBEG34_230006"/>
<feature type="compositionally biased region" description="Basic and acidic residues" evidence="6">
    <location>
        <begin position="366"/>
        <end position="382"/>
    </location>
</feature>
<dbReference type="Proteomes" id="UP000054051">
    <property type="component" value="Unassembled WGS sequence"/>
</dbReference>
<dbReference type="InterPro" id="IPR042092">
    <property type="entry name" value="PsdUridine_s_RsuA/RluB/E/F_cat"/>
</dbReference>
<evidence type="ECO:0000313" key="9">
    <source>
        <dbReference type="Proteomes" id="UP000054051"/>
    </source>
</evidence>
<proteinExistence type="inferred from homology"/>
<comment type="caution">
    <text evidence="8">The sequence shown here is derived from an EMBL/GenBank/DDBJ whole genome shotgun (WGS) entry which is preliminary data.</text>
</comment>
<dbReference type="InterPro" id="IPR018496">
    <property type="entry name" value="PsdUridine_synth_RsuA/RluB_CS"/>
</dbReference>
<keyword evidence="2 4" id="KW-0694">RNA-binding</keyword>